<keyword evidence="2" id="KW-1185">Reference proteome</keyword>
<dbReference type="Proteomes" id="UP000027222">
    <property type="component" value="Unassembled WGS sequence"/>
</dbReference>
<sequence length="143" mass="16163">MDSGLYIITSKMEEFPVGRNAAEDLSLNPKKVIILPKGIEAPRWILQKVSDDTFIMKAGGNYTANIDDKLFAVLMDEPRPTLWKVDPQFHLGENTYTVISGENPRLGWVVLDIAVRPLIVQPSFPPRFPPQELFVITRLDRGD</sequence>
<dbReference type="HOGENOM" id="CLU_115968_3_0_1"/>
<dbReference type="Gene3D" id="2.80.10.50">
    <property type="match status" value="1"/>
</dbReference>
<evidence type="ECO:0000313" key="2">
    <source>
        <dbReference type="Proteomes" id="UP000027222"/>
    </source>
</evidence>
<name>A0A067TB81_GALM3</name>
<gene>
    <name evidence="1" type="ORF">GALMADRAFT_63312</name>
</gene>
<dbReference type="STRING" id="685588.A0A067TB81"/>
<dbReference type="EMBL" id="KL142373">
    <property type="protein sequence ID" value="KDR79612.1"/>
    <property type="molecule type" value="Genomic_DNA"/>
</dbReference>
<dbReference type="AlphaFoldDB" id="A0A067TB81"/>
<dbReference type="OrthoDB" id="3439489at2759"/>
<evidence type="ECO:0000313" key="1">
    <source>
        <dbReference type="EMBL" id="KDR79612.1"/>
    </source>
</evidence>
<reference evidence="2" key="1">
    <citation type="journal article" date="2014" name="Proc. Natl. Acad. Sci. U.S.A.">
        <title>Extensive sampling of basidiomycete genomes demonstrates inadequacy of the white-rot/brown-rot paradigm for wood decay fungi.</title>
        <authorList>
            <person name="Riley R."/>
            <person name="Salamov A.A."/>
            <person name="Brown D.W."/>
            <person name="Nagy L.G."/>
            <person name="Floudas D."/>
            <person name="Held B.W."/>
            <person name="Levasseur A."/>
            <person name="Lombard V."/>
            <person name="Morin E."/>
            <person name="Otillar R."/>
            <person name="Lindquist E.A."/>
            <person name="Sun H."/>
            <person name="LaButti K.M."/>
            <person name="Schmutz J."/>
            <person name="Jabbour D."/>
            <person name="Luo H."/>
            <person name="Baker S.E."/>
            <person name="Pisabarro A.G."/>
            <person name="Walton J.D."/>
            <person name="Blanchette R.A."/>
            <person name="Henrissat B."/>
            <person name="Martin F."/>
            <person name="Cullen D."/>
            <person name="Hibbett D.S."/>
            <person name="Grigoriev I.V."/>
        </authorList>
    </citation>
    <scope>NUCLEOTIDE SEQUENCE [LARGE SCALE GENOMIC DNA]</scope>
    <source>
        <strain evidence="2">CBS 339.88</strain>
    </source>
</reference>
<dbReference type="InterPro" id="IPR031755">
    <property type="entry name" value="Inhibitor_I66"/>
</dbReference>
<dbReference type="CDD" id="cd23428">
    <property type="entry name" value="beta-trefoil_Ricin_SPI"/>
    <property type="match status" value="1"/>
</dbReference>
<proteinExistence type="predicted"/>
<dbReference type="GO" id="GO:0004867">
    <property type="term" value="F:serine-type endopeptidase inhibitor activity"/>
    <property type="evidence" value="ECO:0007669"/>
    <property type="project" value="InterPro"/>
</dbReference>
<accession>A0A067TB81</accession>
<protein>
    <submittedName>
        <fullName evidence="1">Uncharacterized protein</fullName>
    </submittedName>
</protein>
<organism evidence="1 2">
    <name type="scientific">Galerina marginata (strain CBS 339.88)</name>
    <dbReference type="NCBI Taxonomy" id="685588"/>
    <lineage>
        <taxon>Eukaryota</taxon>
        <taxon>Fungi</taxon>
        <taxon>Dikarya</taxon>
        <taxon>Basidiomycota</taxon>
        <taxon>Agaricomycotina</taxon>
        <taxon>Agaricomycetes</taxon>
        <taxon>Agaricomycetidae</taxon>
        <taxon>Agaricales</taxon>
        <taxon>Agaricineae</taxon>
        <taxon>Strophariaceae</taxon>
        <taxon>Galerina</taxon>
    </lineage>
</organism>
<dbReference type="Pfam" id="PF16850">
    <property type="entry name" value="Inhibitor_I66"/>
    <property type="match status" value="1"/>
</dbReference>